<gene>
    <name evidence="2" type="ORF">GSM42_09485</name>
</gene>
<dbReference type="EMBL" id="WUUL01000005">
    <property type="protein sequence ID" value="MXQ53944.1"/>
    <property type="molecule type" value="Genomic_DNA"/>
</dbReference>
<keyword evidence="1" id="KW-1133">Transmembrane helix</keyword>
<dbReference type="Proteomes" id="UP000430692">
    <property type="component" value="Unassembled WGS sequence"/>
</dbReference>
<feature type="transmembrane region" description="Helical" evidence="1">
    <location>
        <begin position="86"/>
        <end position="112"/>
    </location>
</feature>
<sequence length="167" mass="18567">MIIVTSLLSVGIMLVPIPKLIAFHPRHYTISIIVYWLLDMIKGLCITFLAYLIAGWIAAYLAAIIAVVAAIFLTKCNTFAVAAGSTLVLSPILIVVGALAFLISLFITKYYFLSTYFTVASVSIFGFVLAAHLAVWATIVCLGMMVCLEQRSHFRRYRRGLEKQINW</sequence>
<comment type="caution">
    <text evidence="2">The sequence shown here is derived from an EMBL/GenBank/DDBJ whole genome shotgun (WGS) entry which is preliminary data.</text>
</comment>
<organism evidence="2 3">
    <name type="scientific">Shimazuella alba</name>
    <dbReference type="NCBI Taxonomy" id="2690964"/>
    <lineage>
        <taxon>Bacteria</taxon>
        <taxon>Bacillati</taxon>
        <taxon>Bacillota</taxon>
        <taxon>Bacilli</taxon>
        <taxon>Bacillales</taxon>
        <taxon>Thermoactinomycetaceae</taxon>
        <taxon>Shimazuella</taxon>
    </lineage>
</organism>
<proteinExistence type="predicted"/>
<dbReference type="AlphaFoldDB" id="A0A6I4VZR5"/>
<evidence type="ECO:0000256" key="1">
    <source>
        <dbReference type="SAM" id="Phobius"/>
    </source>
</evidence>
<keyword evidence="3" id="KW-1185">Reference proteome</keyword>
<name>A0A6I4VZR5_9BACL</name>
<protein>
    <submittedName>
        <fullName evidence="2">Uncharacterized protein</fullName>
    </submittedName>
</protein>
<keyword evidence="1" id="KW-0472">Membrane</keyword>
<keyword evidence="1" id="KW-0812">Transmembrane</keyword>
<feature type="transmembrane region" description="Helical" evidence="1">
    <location>
        <begin position="124"/>
        <end position="148"/>
    </location>
</feature>
<reference evidence="2 3" key="1">
    <citation type="submission" date="2019-12" db="EMBL/GenBank/DDBJ databases">
        <title>Whole-genome analyses of novel actinobacteria.</title>
        <authorList>
            <person name="Sahin N."/>
            <person name="Saygin H."/>
        </authorList>
    </citation>
    <scope>NUCLEOTIDE SEQUENCE [LARGE SCALE GENOMIC DNA]</scope>
    <source>
        <strain evidence="2 3">KC615</strain>
    </source>
</reference>
<evidence type="ECO:0000313" key="3">
    <source>
        <dbReference type="Proteomes" id="UP000430692"/>
    </source>
</evidence>
<dbReference type="RefSeq" id="WP_160801299.1">
    <property type="nucleotide sequence ID" value="NZ_WUUL01000005.1"/>
</dbReference>
<feature type="transmembrane region" description="Helical" evidence="1">
    <location>
        <begin position="46"/>
        <end position="74"/>
    </location>
</feature>
<accession>A0A6I4VZR5</accession>
<evidence type="ECO:0000313" key="2">
    <source>
        <dbReference type="EMBL" id="MXQ53944.1"/>
    </source>
</evidence>